<dbReference type="SMART" id="SM00382">
    <property type="entry name" value="AAA"/>
    <property type="match status" value="1"/>
</dbReference>
<sequence length="872" mass="96104">MAGIAEVLVAAVGVLGAGTGIAMLVRVVRPRKRAPRGFEFRYREFVLTTLRYIDLKGLQTLGHSGIGFDDGYIDVSVTVRAPQQVGTALVAGVPTGDRHPFDNFLDGKRPRILAVLGGPGSGKTTLLRKTARDICRSKGRFRPVPVLLYLRDHVKDLLAGTDLPELVRGRLGALAESEPDGWFDKQLAAGRCVVMFDGLDEVARSEDRVRVSAWVDSQVRQYPGNDFVLTSRPLGYLDGPVDGAKVLQVRPFTADQVRAFVHGWYAALIQPGDGETASQARARADADATDLLSRLDAAPSLTDLTVNPLLLTMIATVHRFRGALPGSRADLYQEICEVMLWQRQKAKSLPVGRYSTYKLVLLRDIAFKMMSEGIRQLPHQVVVARFTESLRRLSTPISAEDYFREVISDGLLVEWERNQYAFAHLTFQEYLAAAHIREKNLVDSVLVYKVDDPWWRETILLYTASSEADPIITACLAAQSVNALALAFDCLAEGVDLAADLRAELSELVDSAARDPNAGLRRQIIARALTARLDREGVRTASGATLWRRPVPANLYRLFLADTGRWEYIAGRGEEPARGVSGAGGEAFAEWLSEICDTALRLPTAAELDDPAMPPAVRDSALWTSAPDSHRFRVHPESADPALVTAEELALRVTEDFNRYLAPYIRAWTRYRQADTASQGVFVQYRVPGPHSGCLVSNRTEPNIRDLLLGPVGRVINTSPFWRPEQGPWNAEMADGLDGWPWRTPGEALVRPDRSVWRTEAWTAVTRMPTLVAAVAPSPEFPSMEASVNWFNRLSRLLDGPCAGQPVSPELAARIRLLALTMAADAPTELHRSHLREIAAGITHLERRWNSPAEMLILAVDGPGSLPSTPPR</sequence>
<accession>A0A2S6GXE2</accession>
<gene>
    <name evidence="3" type="ORF">CLV40_103499</name>
</gene>
<keyword evidence="1" id="KW-1133">Transmembrane helix</keyword>
<dbReference type="PANTHER" id="PTHR46844">
    <property type="entry name" value="SLR5058 PROTEIN"/>
    <property type="match status" value="1"/>
</dbReference>
<evidence type="ECO:0000259" key="2">
    <source>
        <dbReference type="PROSITE" id="PS50837"/>
    </source>
</evidence>
<reference evidence="3 4" key="1">
    <citation type="submission" date="2018-02" db="EMBL/GenBank/DDBJ databases">
        <title>Genomic Encyclopedia of Archaeal and Bacterial Type Strains, Phase II (KMG-II): from individual species to whole genera.</title>
        <authorList>
            <person name="Goeker M."/>
        </authorList>
    </citation>
    <scope>NUCLEOTIDE SEQUENCE [LARGE SCALE GENOMIC DNA]</scope>
    <source>
        <strain evidence="3 4">YU 961-1</strain>
    </source>
</reference>
<evidence type="ECO:0000313" key="3">
    <source>
        <dbReference type="EMBL" id="PPK69889.1"/>
    </source>
</evidence>
<keyword evidence="1" id="KW-0472">Membrane</keyword>
<dbReference type="InterPro" id="IPR027417">
    <property type="entry name" value="P-loop_NTPase"/>
</dbReference>
<proteinExistence type="predicted"/>
<keyword evidence="1" id="KW-0812">Transmembrane</keyword>
<comment type="caution">
    <text evidence="3">The sequence shown here is derived from an EMBL/GenBank/DDBJ whole genome shotgun (WGS) entry which is preliminary data.</text>
</comment>
<dbReference type="InterPro" id="IPR007111">
    <property type="entry name" value="NACHT_NTPase"/>
</dbReference>
<name>A0A2S6GXE2_9PSEU</name>
<dbReference type="EMBL" id="PTIX01000003">
    <property type="protein sequence ID" value="PPK69889.1"/>
    <property type="molecule type" value="Genomic_DNA"/>
</dbReference>
<dbReference type="InterPro" id="IPR003593">
    <property type="entry name" value="AAA+_ATPase"/>
</dbReference>
<evidence type="ECO:0000313" key="4">
    <source>
        <dbReference type="Proteomes" id="UP000239203"/>
    </source>
</evidence>
<dbReference type="PROSITE" id="PS50837">
    <property type="entry name" value="NACHT"/>
    <property type="match status" value="1"/>
</dbReference>
<dbReference type="OrthoDB" id="135105at2"/>
<protein>
    <submittedName>
        <fullName evidence="3">NACHT domain-containing protein</fullName>
    </submittedName>
</protein>
<keyword evidence="4" id="KW-1185">Reference proteome</keyword>
<dbReference type="AlphaFoldDB" id="A0A2S6GXE2"/>
<feature type="domain" description="NACHT" evidence="2">
    <location>
        <begin position="111"/>
        <end position="233"/>
    </location>
</feature>
<organism evidence="3 4">
    <name type="scientific">Actinokineospora auranticolor</name>
    <dbReference type="NCBI Taxonomy" id="155976"/>
    <lineage>
        <taxon>Bacteria</taxon>
        <taxon>Bacillati</taxon>
        <taxon>Actinomycetota</taxon>
        <taxon>Actinomycetes</taxon>
        <taxon>Pseudonocardiales</taxon>
        <taxon>Pseudonocardiaceae</taxon>
        <taxon>Actinokineospora</taxon>
    </lineage>
</organism>
<evidence type="ECO:0000256" key="1">
    <source>
        <dbReference type="SAM" id="Phobius"/>
    </source>
</evidence>
<dbReference type="Proteomes" id="UP000239203">
    <property type="component" value="Unassembled WGS sequence"/>
</dbReference>
<feature type="transmembrane region" description="Helical" evidence="1">
    <location>
        <begin position="7"/>
        <end position="28"/>
    </location>
</feature>
<dbReference type="Pfam" id="PF05729">
    <property type="entry name" value="NACHT"/>
    <property type="match status" value="1"/>
</dbReference>
<dbReference type="RefSeq" id="WP_104478272.1">
    <property type="nucleotide sequence ID" value="NZ_CP154825.1"/>
</dbReference>
<dbReference type="PANTHER" id="PTHR46844:SF1">
    <property type="entry name" value="SLR5058 PROTEIN"/>
    <property type="match status" value="1"/>
</dbReference>
<dbReference type="Gene3D" id="3.40.50.300">
    <property type="entry name" value="P-loop containing nucleotide triphosphate hydrolases"/>
    <property type="match status" value="1"/>
</dbReference>
<dbReference type="SUPFAM" id="SSF52540">
    <property type="entry name" value="P-loop containing nucleoside triphosphate hydrolases"/>
    <property type="match status" value="1"/>
</dbReference>